<dbReference type="EMBL" id="JAADJZ010000010">
    <property type="protein sequence ID" value="KAF2871915.1"/>
    <property type="molecule type" value="Genomic_DNA"/>
</dbReference>
<dbReference type="GO" id="GO:0005525">
    <property type="term" value="F:GTP binding"/>
    <property type="evidence" value="ECO:0007669"/>
    <property type="project" value="UniProtKB-KW"/>
</dbReference>
<dbReference type="Proteomes" id="UP000481861">
    <property type="component" value="Unassembled WGS sequence"/>
</dbReference>
<dbReference type="InterPro" id="IPR027417">
    <property type="entry name" value="P-loop_NTPase"/>
</dbReference>
<keyword evidence="2" id="KW-0342">GTP-binding</keyword>
<dbReference type="Pfam" id="PF00071">
    <property type="entry name" value="Ras"/>
    <property type="match status" value="1"/>
</dbReference>
<dbReference type="GO" id="GO:0007165">
    <property type="term" value="P:signal transduction"/>
    <property type="evidence" value="ECO:0007669"/>
    <property type="project" value="InterPro"/>
</dbReference>
<dbReference type="SUPFAM" id="SSF52540">
    <property type="entry name" value="P-loop containing nucleoside triphosphate hydrolases"/>
    <property type="match status" value="1"/>
</dbReference>
<dbReference type="InterPro" id="IPR020849">
    <property type="entry name" value="Small_GTPase_Ras-type"/>
</dbReference>
<organism evidence="3 4">
    <name type="scientific">Massariosphaeria phaeospora</name>
    <dbReference type="NCBI Taxonomy" id="100035"/>
    <lineage>
        <taxon>Eukaryota</taxon>
        <taxon>Fungi</taxon>
        <taxon>Dikarya</taxon>
        <taxon>Ascomycota</taxon>
        <taxon>Pezizomycotina</taxon>
        <taxon>Dothideomycetes</taxon>
        <taxon>Pleosporomycetidae</taxon>
        <taxon>Pleosporales</taxon>
        <taxon>Pleosporales incertae sedis</taxon>
        <taxon>Massariosphaeria</taxon>
    </lineage>
</organism>
<reference evidence="3 4" key="1">
    <citation type="submission" date="2020-01" db="EMBL/GenBank/DDBJ databases">
        <authorList>
            <consortium name="DOE Joint Genome Institute"/>
            <person name="Haridas S."/>
            <person name="Albert R."/>
            <person name="Binder M."/>
            <person name="Bloem J."/>
            <person name="Labutti K."/>
            <person name="Salamov A."/>
            <person name="Andreopoulos B."/>
            <person name="Baker S.E."/>
            <person name="Barry K."/>
            <person name="Bills G."/>
            <person name="Bluhm B.H."/>
            <person name="Cannon C."/>
            <person name="Castanera R."/>
            <person name="Culley D.E."/>
            <person name="Daum C."/>
            <person name="Ezra D."/>
            <person name="Gonzalez J.B."/>
            <person name="Henrissat B."/>
            <person name="Kuo A."/>
            <person name="Liang C."/>
            <person name="Lipzen A."/>
            <person name="Lutzoni F."/>
            <person name="Magnuson J."/>
            <person name="Mondo S."/>
            <person name="Nolan M."/>
            <person name="Ohm R."/>
            <person name="Pangilinan J."/>
            <person name="Park H.-J.H."/>
            <person name="Ramirez L."/>
            <person name="Alfaro M."/>
            <person name="Sun H."/>
            <person name="Tritt A."/>
            <person name="Yoshinaga Y."/>
            <person name="Zwiers L.-H.L."/>
            <person name="Turgeon B.G."/>
            <person name="Goodwin S.B."/>
            <person name="Spatafora J.W."/>
            <person name="Crous P.W."/>
            <person name="Grigoriev I.V."/>
        </authorList>
    </citation>
    <scope>NUCLEOTIDE SEQUENCE [LARGE SCALE GENOMIC DNA]</scope>
    <source>
        <strain evidence="3 4">CBS 611.86</strain>
    </source>
</reference>
<dbReference type="PRINTS" id="PR00449">
    <property type="entry name" value="RASTRNSFRMNG"/>
</dbReference>
<dbReference type="PROSITE" id="PS51421">
    <property type="entry name" value="RAS"/>
    <property type="match status" value="1"/>
</dbReference>
<dbReference type="OrthoDB" id="5976022at2759"/>
<dbReference type="SMART" id="SM00175">
    <property type="entry name" value="RAB"/>
    <property type="match status" value="1"/>
</dbReference>
<evidence type="ECO:0000256" key="2">
    <source>
        <dbReference type="ARBA" id="ARBA00023134"/>
    </source>
</evidence>
<accession>A0A7C8MAN1</accession>
<dbReference type="GO" id="GO:0003924">
    <property type="term" value="F:GTPase activity"/>
    <property type="evidence" value="ECO:0007669"/>
    <property type="project" value="InterPro"/>
</dbReference>
<dbReference type="InterPro" id="IPR005225">
    <property type="entry name" value="Small_GTP-bd"/>
</dbReference>
<dbReference type="AlphaFoldDB" id="A0A7C8MAN1"/>
<evidence type="ECO:0000313" key="3">
    <source>
        <dbReference type="EMBL" id="KAF2871915.1"/>
    </source>
</evidence>
<keyword evidence="1" id="KW-0547">Nucleotide-binding</keyword>
<dbReference type="PANTHER" id="PTHR24070">
    <property type="entry name" value="RAS, DI-RAS, AND RHEB FAMILY MEMBERS OF SMALL GTPASE SUPERFAMILY"/>
    <property type="match status" value="1"/>
</dbReference>
<protein>
    <submittedName>
        <fullName evidence="3">Ras small monomeric GTPase rasa</fullName>
    </submittedName>
</protein>
<dbReference type="SMART" id="SM00174">
    <property type="entry name" value="RHO"/>
    <property type="match status" value="1"/>
</dbReference>
<proteinExistence type="predicted"/>
<dbReference type="Gene3D" id="3.40.50.300">
    <property type="entry name" value="P-loop containing nucleotide triphosphate hydrolases"/>
    <property type="match status" value="1"/>
</dbReference>
<dbReference type="InterPro" id="IPR001806">
    <property type="entry name" value="Small_GTPase"/>
</dbReference>
<dbReference type="SMART" id="SM00173">
    <property type="entry name" value="RAS"/>
    <property type="match status" value="1"/>
</dbReference>
<comment type="caution">
    <text evidence="3">The sequence shown here is derived from an EMBL/GenBank/DDBJ whole genome shotgun (WGS) entry which is preliminary data.</text>
</comment>
<gene>
    <name evidence="3" type="ORF">BDV95DRAFT_628418</name>
</gene>
<name>A0A7C8MAN1_9PLEO</name>
<dbReference type="PROSITE" id="PS51419">
    <property type="entry name" value="RAB"/>
    <property type="match status" value="1"/>
</dbReference>
<evidence type="ECO:0000313" key="4">
    <source>
        <dbReference type="Proteomes" id="UP000481861"/>
    </source>
</evidence>
<dbReference type="GO" id="GO:0016020">
    <property type="term" value="C:membrane"/>
    <property type="evidence" value="ECO:0007669"/>
    <property type="project" value="InterPro"/>
</dbReference>
<evidence type="ECO:0000256" key="1">
    <source>
        <dbReference type="ARBA" id="ARBA00022741"/>
    </source>
</evidence>
<dbReference type="NCBIfam" id="TIGR00231">
    <property type="entry name" value="small_GTP"/>
    <property type="match status" value="1"/>
</dbReference>
<sequence>MYRKEYTVTVMGAAGVGKTSFISQFISGIFPHEDDPTMDLSNRKLCLVDDERVLFDILNTASMEECSAMLEVCMERCEVMIIIYSITNRESFLHVSTFGHNLLQLKKKDYFPMLVVGTRSDEHHEREVSTEEGMAFASQNRCGFLEASTKSNHNIEKAFYDIAHEIRQYSRDHPPLPHRMPFCGICNSDRGSYGIVDEKDLSDFDGPHITYAQKTL</sequence>
<keyword evidence="4" id="KW-1185">Reference proteome</keyword>